<comment type="caution">
    <text evidence="1">The sequence shown here is derived from an EMBL/GenBank/DDBJ whole genome shotgun (WGS) entry which is preliminary data.</text>
</comment>
<dbReference type="Proteomes" id="UP001626550">
    <property type="component" value="Unassembled WGS sequence"/>
</dbReference>
<dbReference type="AlphaFoldDB" id="A0ABD2Q2E8"/>
<gene>
    <name evidence="1" type="ORF">Ciccas_007610</name>
</gene>
<reference evidence="1 2" key="1">
    <citation type="submission" date="2024-11" db="EMBL/GenBank/DDBJ databases">
        <title>Adaptive evolution of stress response genes in parasites aligns with host niche diversity.</title>
        <authorList>
            <person name="Hahn C."/>
            <person name="Resl P."/>
        </authorList>
    </citation>
    <scope>NUCLEOTIDE SEQUENCE [LARGE SCALE GENOMIC DNA]</scope>
    <source>
        <strain evidence="1">EGGRZ-B1_66</strain>
        <tissue evidence="1">Body</tissue>
    </source>
</reference>
<evidence type="ECO:0000313" key="2">
    <source>
        <dbReference type="Proteomes" id="UP001626550"/>
    </source>
</evidence>
<feature type="non-terminal residue" evidence="1">
    <location>
        <position position="209"/>
    </location>
</feature>
<evidence type="ECO:0000313" key="1">
    <source>
        <dbReference type="EMBL" id="KAL3313790.1"/>
    </source>
</evidence>
<accession>A0ABD2Q2E8</accession>
<keyword evidence="2" id="KW-1185">Reference proteome</keyword>
<sequence length="209" mass="23582">MPVLLDKLGQFFRNAETKYPAPQLGLSAFSESEVVTQTEVAARKRLAAKRKQDLPKANQFESFGPRSSVNQSDLLKMYECPTPSDSASASLNVFQALQQSSQTVFKSPQPKRSQPEMDVVTKENDNPVKKRLKMVSNRSQEESKPIGSQFLMKVKTILADTYTDKTLVKSNYSKFTTCIKDYAAKRLDLSQLFLFVETTFKVQHLSVLN</sequence>
<name>A0ABD2Q2E8_9PLAT</name>
<proteinExistence type="predicted"/>
<dbReference type="EMBL" id="JBJKFK010001194">
    <property type="protein sequence ID" value="KAL3313790.1"/>
    <property type="molecule type" value="Genomic_DNA"/>
</dbReference>
<protein>
    <submittedName>
        <fullName evidence="1">Uncharacterized protein</fullName>
    </submittedName>
</protein>
<organism evidence="1 2">
    <name type="scientific">Cichlidogyrus casuarinus</name>
    <dbReference type="NCBI Taxonomy" id="1844966"/>
    <lineage>
        <taxon>Eukaryota</taxon>
        <taxon>Metazoa</taxon>
        <taxon>Spiralia</taxon>
        <taxon>Lophotrochozoa</taxon>
        <taxon>Platyhelminthes</taxon>
        <taxon>Monogenea</taxon>
        <taxon>Monopisthocotylea</taxon>
        <taxon>Dactylogyridea</taxon>
        <taxon>Ancyrocephalidae</taxon>
        <taxon>Cichlidogyrus</taxon>
    </lineage>
</organism>